<comment type="caution">
    <text evidence="2">The sequence shown here is derived from an EMBL/GenBank/DDBJ whole genome shotgun (WGS) entry which is preliminary data.</text>
</comment>
<reference evidence="3" key="2">
    <citation type="journal article" date="2017" name="Genome Announc.">
        <title>Draft genome sequence of Paludibacter jiangxiensis NM7(T), a propionate-producing fermentative bacterium.</title>
        <authorList>
            <person name="Qiu Y.-L."/>
            <person name="Tourlousse D.M."/>
            <person name="Matsuura N."/>
            <person name="Ohashi A."/>
            <person name="Sekiguchi Y."/>
        </authorList>
    </citation>
    <scope>NUCLEOTIDE SEQUENCE [LARGE SCALE GENOMIC DNA]</scope>
    <source>
        <strain evidence="3">NM7</strain>
    </source>
</reference>
<dbReference type="EMBL" id="BDCR01000001">
    <property type="protein sequence ID" value="GAT61993.1"/>
    <property type="molecule type" value="Genomic_DNA"/>
</dbReference>
<name>A0A170YR33_9BACT</name>
<dbReference type="RefSeq" id="WP_068701830.1">
    <property type="nucleotide sequence ID" value="NZ_BDCR01000001.1"/>
</dbReference>
<dbReference type="PROSITE" id="PS51257">
    <property type="entry name" value="PROKAR_LIPOPROTEIN"/>
    <property type="match status" value="1"/>
</dbReference>
<keyword evidence="1" id="KW-0732">Signal</keyword>
<dbReference type="Proteomes" id="UP000076586">
    <property type="component" value="Unassembled WGS sequence"/>
</dbReference>
<dbReference type="STRING" id="681398.PJIAN_1583"/>
<evidence type="ECO:0000313" key="3">
    <source>
        <dbReference type="Proteomes" id="UP000076586"/>
    </source>
</evidence>
<protein>
    <recommendedName>
        <fullName evidence="4">Lipocalin-like domain-containing protein</fullName>
    </recommendedName>
</protein>
<accession>A0A170YR33</accession>
<feature type="chain" id="PRO_5007904928" description="Lipocalin-like domain-containing protein" evidence="1">
    <location>
        <begin position="21"/>
        <end position="110"/>
    </location>
</feature>
<evidence type="ECO:0008006" key="4">
    <source>
        <dbReference type="Google" id="ProtNLM"/>
    </source>
</evidence>
<evidence type="ECO:0000313" key="2">
    <source>
        <dbReference type="EMBL" id="GAT61993.1"/>
    </source>
</evidence>
<reference evidence="3" key="1">
    <citation type="submission" date="2016-04" db="EMBL/GenBank/DDBJ databases">
        <title>Draft genome sequence of Paludibacter jiangxiensis strain NM7.</title>
        <authorList>
            <person name="Qiu Y."/>
            <person name="Matsuura N."/>
            <person name="Ohashi A."/>
            <person name="Tourlousse M.D."/>
            <person name="Sekiguchi Y."/>
        </authorList>
    </citation>
    <scope>NUCLEOTIDE SEQUENCE [LARGE SCALE GENOMIC DNA]</scope>
    <source>
        <strain evidence="3">NM7</strain>
    </source>
</reference>
<keyword evidence="3" id="KW-1185">Reference proteome</keyword>
<feature type="signal peptide" evidence="1">
    <location>
        <begin position="1"/>
        <end position="20"/>
    </location>
</feature>
<proteinExistence type="predicted"/>
<gene>
    <name evidence="2" type="ORF">PJIAN_1583</name>
</gene>
<evidence type="ECO:0000256" key="1">
    <source>
        <dbReference type="SAM" id="SignalP"/>
    </source>
</evidence>
<dbReference type="AlphaFoldDB" id="A0A170YR33"/>
<sequence length="110" mass="11759">MRKLLFLTACVSLFLLTACSKNDSAPTSLTNTSWKYSASGSTQVLKFTSATAGTYTINSSSVAFTYTYSSPNISIKESNGDKLDGDFTSTTTLNIVQSNSPTAALKFTKQ</sequence>
<organism evidence="2 3">
    <name type="scientific">Paludibacter jiangxiensis</name>
    <dbReference type="NCBI Taxonomy" id="681398"/>
    <lineage>
        <taxon>Bacteria</taxon>
        <taxon>Pseudomonadati</taxon>
        <taxon>Bacteroidota</taxon>
        <taxon>Bacteroidia</taxon>
        <taxon>Bacteroidales</taxon>
        <taxon>Paludibacteraceae</taxon>
        <taxon>Paludibacter</taxon>
    </lineage>
</organism>